<feature type="domain" description="GP-PDE" evidence="1">
    <location>
        <begin position="25"/>
        <end position="179"/>
    </location>
</feature>
<accession>A0A0C2RDH7</accession>
<keyword evidence="3" id="KW-1185">Reference proteome</keyword>
<dbReference type="Pfam" id="PF03009">
    <property type="entry name" value="GDPD"/>
    <property type="match status" value="1"/>
</dbReference>
<dbReference type="Proteomes" id="UP000031952">
    <property type="component" value="Unassembled WGS sequence"/>
</dbReference>
<dbReference type="AlphaFoldDB" id="A0A0C2RDH7"/>
<name>A0A0C2RDH7_9RICK</name>
<evidence type="ECO:0000259" key="1">
    <source>
        <dbReference type="PROSITE" id="PS51704"/>
    </source>
</evidence>
<dbReference type="EMBL" id="JWSW01000019">
    <property type="protein sequence ID" value="KIJ88860.1"/>
    <property type="molecule type" value="Genomic_DNA"/>
</dbReference>
<dbReference type="PROSITE" id="PS51704">
    <property type="entry name" value="GP_PDE"/>
    <property type="match status" value="1"/>
</dbReference>
<dbReference type="PANTHER" id="PTHR46211:SF14">
    <property type="entry name" value="GLYCEROPHOSPHODIESTER PHOSPHODIESTERASE"/>
    <property type="match status" value="1"/>
</dbReference>
<dbReference type="GO" id="GO:0006629">
    <property type="term" value="P:lipid metabolic process"/>
    <property type="evidence" value="ECO:0007669"/>
    <property type="project" value="InterPro"/>
</dbReference>
<proteinExistence type="predicted"/>
<dbReference type="Gene3D" id="3.20.20.190">
    <property type="entry name" value="Phosphatidylinositol (PI) phosphodiesterase"/>
    <property type="match status" value="1"/>
</dbReference>
<comment type="caution">
    <text evidence="2">The sequence shown here is derived from an EMBL/GenBank/DDBJ whole genome shotgun (WGS) entry which is preliminary data.</text>
</comment>
<reference evidence="2 3" key="1">
    <citation type="submission" date="2014-12" db="EMBL/GenBank/DDBJ databases">
        <title>Whole genome sequence of Candidatus Rickettsia asemboensis strain NMRCii isolated from cat fleas in west Kenya.</title>
        <authorList>
            <person name="Jima D."/>
            <person name="Luce-Fedrow A."/>
            <person name="Yang Y."/>
            <person name="Maina A.N."/>
            <person name="Snesrud E.C."/>
            <person name="Jarman R.G."/>
            <person name="Richards A.L."/>
            <person name="Hang J."/>
        </authorList>
    </citation>
    <scope>NUCLEOTIDE SEQUENCE [LARGE SCALE GENOMIC DNA]</scope>
    <source>
        <strain evidence="2 3">NMRCii</strain>
    </source>
</reference>
<sequence>MQLIKKHNLYTPTALVTSPTLTYFPKYIAHESLTSEKFQGNKFQGNSVEAVQNALMSYVDGIEVDVRLSKDGIPFLYQAKTLEEATNGYGKPEDYKWEQLKQLSYKSNNQKLLALTDLFNLVGSQKFIFLDIKSDKIFDHEFCSKITELINKYHIEERVIVESFNPFFLALMRLNSRNI</sequence>
<protein>
    <recommendedName>
        <fullName evidence="1">GP-PDE domain-containing protein</fullName>
    </recommendedName>
</protein>
<organism evidence="2 3">
    <name type="scientific">Rickettsia asembonensis</name>
    <dbReference type="NCBI Taxonomy" id="1068590"/>
    <lineage>
        <taxon>Bacteria</taxon>
        <taxon>Pseudomonadati</taxon>
        <taxon>Pseudomonadota</taxon>
        <taxon>Alphaproteobacteria</taxon>
        <taxon>Rickettsiales</taxon>
        <taxon>Rickettsiaceae</taxon>
        <taxon>Rickettsieae</taxon>
        <taxon>Rickettsia</taxon>
        <taxon>spotted fever group</taxon>
    </lineage>
</organism>
<dbReference type="PANTHER" id="PTHR46211">
    <property type="entry name" value="GLYCEROPHOSPHORYL DIESTER PHOSPHODIESTERASE"/>
    <property type="match status" value="1"/>
</dbReference>
<dbReference type="SUPFAM" id="SSF51695">
    <property type="entry name" value="PLC-like phosphodiesterases"/>
    <property type="match status" value="1"/>
</dbReference>
<evidence type="ECO:0000313" key="3">
    <source>
        <dbReference type="Proteomes" id="UP000031952"/>
    </source>
</evidence>
<dbReference type="InterPro" id="IPR030395">
    <property type="entry name" value="GP_PDE_dom"/>
</dbReference>
<gene>
    <name evidence="2" type="ORF">SB78_03130</name>
</gene>
<dbReference type="RefSeq" id="WP_041078612.1">
    <property type="nucleotide sequence ID" value="NZ_CP116496.1"/>
</dbReference>
<evidence type="ECO:0000313" key="2">
    <source>
        <dbReference type="EMBL" id="KIJ88860.1"/>
    </source>
</evidence>
<dbReference type="InterPro" id="IPR017946">
    <property type="entry name" value="PLC-like_Pdiesterase_TIM-brl"/>
</dbReference>
<dbReference type="GO" id="GO:0008081">
    <property type="term" value="F:phosphoric diester hydrolase activity"/>
    <property type="evidence" value="ECO:0007669"/>
    <property type="project" value="InterPro"/>
</dbReference>